<reference evidence="2 3" key="1">
    <citation type="submission" date="2023-03" db="EMBL/GenBank/DDBJ databases">
        <title>Complete genome sequence of Tepidibacter sp. SWIR-1, isolated from a deep-sea hydrothermal vent.</title>
        <authorList>
            <person name="Li X."/>
        </authorList>
    </citation>
    <scope>NUCLEOTIDE SEQUENCE [LARGE SCALE GENOMIC DNA]</scope>
    <source>
        <strain evidence="2 3">SWIR-1</strain>
    </source>
</reference>
<accession>A0ABY8ECX0</accession>
<sequence>MRKKNSLPSFFLIAFLAFTINAPKNSFLYPAKLAIDKAIQKGILVSSEIIFDGADKFSQQYMEVITKNN</sequence>
<evidence type="ECO:0000313" key="2">
    <source>
        <dbReference type="EMBL" id="WFD09745.1"/>
    </source>
</evidence>
<evidence type="ECO:0000256" key="1">
    <source>
        <dbReference type="SAM" id="SignalP"/>
    </source>
</evidence>
<evidence type="ECO:0000313" key="3">
    <source>
        <dbReference type="Proteomes" id="UP001222800"/>
    </source>
</evidence>
<dbReference type="EMBL" id="CP120733">
    <property type="protein sequence ID" value="WFD09745.1"/>
    <property type="molecule type" value="Genomic_DNA"/>
</dbReference>
<gene>
    <name evidence="2" type="ORF">P4S50_15310</name>
</gene>
<proteinExistence type="predicted"/>
<name>A0ABY8ECX0_9FIRM</name>
<protein>
    <submittedName>
        <fullName evidence="2">Uncharacterized protein</fullName>
    </submittedName>
</protein>
<dbReference type="Proteomes" id="UP001222800">
    <property type="component" value="Chromosome"/>
</dbReference>
<organism evidence="2 3">
    <name type="scientific">Tepidibacter hydrothermalis</name>
    <dbReference type="NCBI Taxonomy" id="3036126"/>
    <lineage>
        <taxon>Bacteria</taxon>
        <taxon>Bacillati</taxon>
        <taxon>Bacillota</taxon>
        <taxon>Clostridia</taxon>
        <taxon>Peptostreptococcales</taxon>
        <taxon>Peptostreptococcaceae</taxon>
        <taxon>Tepidibacter</taxon>
    </lineage>
</organism>
<feature type="chain" id="PRO_5047116406" evidence="1">
    <location>
        <begin position="23"/>
        <end position="69"/>
    </location>
</feature>
<dbReference type="RefSeq" id="WP_277731686.1">
    <property type="nucleotide sequence ID" value="NZ_CP120733.1"/>
</dbReference>
<keyword evidence="3" id="KW-1185">Reference proteome</keyword>
<keyword evidence="1" id="KW-0732">Signal</keyword>
<feature type="signal peptide" evidence="1">
    <location>
        <begin position="1"/>
        <end position="22"/>
    </location>
</feature>